<keyword evidence="2" id="KW-0472">Membrane</keyword>
<evidence type="ECO:0000256" key="1">
    <source>
        <dbReference type="SAM" id="MobiDB-lite"/>
    </source>
</evidence>
<protein>
    <submittedName>
        <fullName evidence="3">Uncharacterized protein</fullName>
    </submittedName>
</protein>
<dbReference type="EMBL" id="QGDH01000030">
    <property type="protein sequence ID" value="RAR13807.1"/>
    <property type="molecule type" value="Genomic_DNA"/>
</dbReference>
<keyword evidence="4" id="KW-1185">Reference proteome</keyword>
<feature type="compositionally biased region" description="Low complexity" evidence="1">
    <location>
        <begin position="1385"/>
        <end position="1397"/>
    </location>
</feature>
<proteinExistence type="predicted"/>
<name>A0A364N9E1_STELY</name>
<feature type="compositionally biased region" description="Basic and acidic residues" evidence="1">
    <location>
        <begin position="547"/>
        <end position="570"/>
    </location>
</feature>
<organism evidence="3 4">
    <name type="scientific">Stemphylium lycopersici</name>
    <name type="common">Tomato gray leaf spot disease fungus</name>
    <name type="synonym">Thyrospora lycopersici</name>
    <dbReference type="NCBI Taxonomy" id="183478"/>
    <lineage>
        <taxon>Eukaryota</taxon>
        <taxon>Fungi</taxon>
        <taxon>Dikarya</taxon>
        <taxon>Ascomycota</taxon>
        <taxon>Pezizomycotina</taxon>
        <taxon>Dothideomycetes</taxon>
        <taxon>Pleosporomycetidae</taxon>
        <taxon>Pleosporales</taxon>
        <taxon>Pleosporineae</taxon>
        <taxon>Pleosporaceae</taxon>
        <taxon>Stemphylium</taxon>
    </lineage>
</organism>
<comment type="caution">
    <text evidence="3">The sequence shown here is derived from an EMBL/GenBank/DDBJ whole genome shotgun (WGS) entry which is preliminary data.</text>
</comment>
<feature type="compositionally biased region" description="Low complexity" evidence="1">
    <location>
        <begin position="1095"/>
        <end position="1108"/>
    </location>
</feature>
<feature type="compositionally biased region" description="Polar residues" evidence="1">
    <location>
        <begin position="1431"/>
        <end position="1447"/>
    </location>
</feature>
<dbReference type="PANTHER" id="PTHR28161:SF1">
    <property type="entry name" value="ATP SYNTHASE SUBUNIT F, MITOCHONDRIAL"/>
    <property type="match status" value="1"/>
</dbReference>
<feature type="transmembrane region" description="Helical" evidence="2">
    <location>
        <begin position="41"/>
        <end position="60"/>
    </location>
</feature>
<feature type="compositionally biased region" description="Polar residues" evidence="1">
    <location>
        <begin position="596"/>
        <end position="607"/>
    </location>
</feature>
<feature type="compositionally biased region" description="Basic and acidic residues" evidence="1">
    <location>
        <begin position="374"/>
        <end position="386"/>
    </location>
</feature>
<feature type="compositionally biased region" description="Low complexity" evidence="1">
    <location>
        <begin position="230"/>
        <end position="239"/>
    </location>
</feature>
<feature type="compositionally biased region" description="Polar residues" evidence="1">
    <location>
        <begin position="171"/>
        <end position="188"/>
    </location>
</feature>
<feature type="compositionally biased region" description="Low complexity" evidence="1">
    <location>
        <begin position="1169"/>
        <end position="1181"/>
    </location>
</feature>
<keyword evidence="2" id="KW-0812">Transmembrane</keyword>
<feature type="compositionally biased region" description="Polar residues" evidence="1">
    <location>
        <begin position="1123"/>
        <end position="1133"/>
    </location>
</feature>
<reference evidence="4" key="1">
    <citation type="submission" date="2018-05" db="EMBL/GenBank/DDBJ databases">
        <title>Draft genome sequence of Stemphylium lycopersici strain CIDEFI 213.</title>
        <authorList>
            <person name="Medina R."/>
            <person name="Franco M.E.E."/>
            <person name="Lucentini C.G."/>
            <person name="Saparrat M.C.N."/>
            <person name="Balatti P.A."/>
        </authorList>
    </citation>
    <scope>NUCLEOTIDE SEQUENCE [LARGE SCALE GENOMIC DNA]</scope>
    <source>
        <strain evidence="4">CIDEFI 213</strain>
    </source>
</reference>
<dbReference type="GO" id="GO:0046933">
    <property type="term" value="F:proton-transporting ATP synthase activity, rotational mechanism"/>
    <property type="evidence" value="ECO:0007669"/>
    <property type="project" value="TreeGrafter"/>
</dbReference>
<sequence length="1454" mass="154760">MQKVVNFYEKLPRGPAPEPEAKGLLGRYAKKYMGKNPSGRPLVHVIGFLIALGYAQNYYFHLPLMSHLDDHLRHPATLDSQPSTPLTPLTPTFLSVSEHEHFSDVASCATTAPETVMAEQAAKDVVKEAQSVGRSAPIDDSASTTNTPAVNGDPPSGIPTTKPTPPEAPSTKPTANGTDTVSTGSAHVSETAEGNAAAADNKPSGASPNETRQPHLNGALSEHSAADSLAVADASGGSDTDISRPGSVDQSKRDGTHVRTSSTAKKQPFKSVSVTKSFLAKTVPSAPAARSGDKAAPAAPPKTSNVLSAKPRLVAKSGASNTPRALGQANGAGAGPDASKVWNKNQPVPPPPPKQFTDEELKQQYGIHLATRLQADEAGKEAKWADIDDDEDDWAPDTVQWMDGTKSSVAVPPETQPPPVEEPKTILRPEPPVEAPKPSTSPSPAANANAPKPSVTGGNKTILKPGAHAQPATGKSSLVLKGQPEKPTLVAKPSATEKKSPWAPLPPIEKVSPVQINPPAHPPPPQRYSQRDSYGYDSMPPPSAKEIAPDDFNRSWRNDSGGRDTRDGRELFNSQSGRYEPVHNDVRRGSGRDSGFRQQPSLLQRPSQDGPAEPSAAFQTSRASADGPTWGRRRNSSNVSGGMPRRMSIDPRAPDMPTGPMHMERRESHSVNGYDPAESVASRHSPFQQMKSPNVAHAHPASPYGSVTSPAVQDAPAPAPAAPAENPVEVQKRLMAEKIERARLKKQQDQEAERRAEAERKERIAKKLAAMGPPESKSKTKDQSPSRPEKSPLKDKASPASVQSPPKPPVPTADGEVTQYGMMKVHQAHPVRKSPQTEHAYVPGPGQQMPSVPGPSATAPPSLEQQSAQSFAPSAHDSEPRSSVHSEVITHQSDGAVPSGPRPQGPPAAWSPATVPQPRPWTSQVWGPPQPKDRALGNGTFDSGYRGQSRPGTSQQLPVQPPATAPIGTGIAPQSLTPQSTRQMPPSQPMFQQRPSQGQPPAPPRPGRIVKPVSGGGWDTFSELISKDDEANKEKTKLERERQGEAFRPELRETYKDQRGQAQVTLHDKIAADMALAQGTKDDITKPAIEVSSPQQGLGQGTLQQATGSRASRFFPRPAEPSTPLTALASSKADSPPPPPETETHPAFSSDSEHPLVRLPKPSPVVRLPPSASGSGPSAAAQVNMPSRGQALGARPLAMNPEWQARFNKLLDKPGSSRPASHQATSPVLPVVSPQQGAVAPAASSKTSLDVRGSTGPATVSLPAASQTRFFANDRGRDVVTRKGAEALFEDREFGSLPTVKLSKVPHLAANQPAKAAPKDEQHPKYKKFENPFTIRRLEAFDIEKTAQTKGKFEVVVRIANMREPVIKSVQRKHYGPKLNRQAKPKPAASPNAASPNGAKDRPRKPSQQGQADRPYNSNNASRPSGAKPWPSNNATRASPAHQQPTTWAKLAAA</sequence>
<feature type="compositionally biased region" description="Polar residues" evidence="1">
    <location>
        <begin position="1406"/>
        <end position="1423"/>
    </location>
</feature>
<feature type="compositionally biased region" description="Basic and acidic residues" evidence="1">
    <location>
        <begin position="776"/>
        <end position="797"/>
    </location>
</feature>
<dbReference type="InterPro" id="IPR019727">
    <property type="entry name" value="ATP_synth_F0_fsu_mt_fun"/>
</dbReference>
<evidence type="ECO:0000256" key="2">
    <source>
        <dbReference type="SAM" id="Phobius"/>
    </source>
</evidence>
<accession>A0A364N9E1</accession>
<feature type="compositionally biased region" description="Polar residues" evidence="1">
    <location>
        <begin position="863"/>
        <end position="872"/>
    </location>
</feature>
<feature type="region of interest" description="Disordered" evidence="1">
    <location>
        <begin position="1369"/>
        <end position="1454"/>
    </location>
</feature>
<feature type="region of interest" description="Disordered" evidence="1">
    <location>
        <begin position="127"/>
        <end position="216"/>
    </location>
</feature>
<evidence type="ECO:0000313" key="3">
    <source>
        <dbReference type="EMBL" id="RAR13807.1"/>
    </source>
</evidence>
<feature type="compositionally biased region" description="Basic and acidic residues" evidence="1">
    <location>
        <begin position="730"/>
        <end position="762"/>
    </location>
</feature>
<feature type="compositionally biased region" description="Polar residues" evidence="1">
    <location>
        <begin position="258"/>
        <end position="276"/>
    </location>
</feature>
<gene>
    <name evidence="3" type="ORF">DDE83_002844</name>
</gene>
<feature type="compositionally biased region" description="Polar residues" evidence="1">
    <location>
        <begin position="972"/>
        <end position="991"/>
    </location>
</feature>
<feature type="compositionally biased region" description="Basic residues" evidence="1">
    <location>
        <begin position="1370"/>
        <end position="1384"/>
    </location>
</feature>
<keyword evidence="2" id="KW-1133">Transmembrane helix</keyword>
<feature type="compositionally biased region" description="Basic and acidic residues" evidence="1">
    <location>
        <begin position="1317"/>
        <end position="1327"/>
    </location>
</feature>
<feature type="region of interest" description="Disordered" evidence="1">
    <location>
        <begin position="1085"/>
        <end position="1183"/>
    </location>
</feature>
<dbReference type="Pfam" id="PF10791">
    <property type="entry name" value="F1F0-ATPsyn_F"/>
    <property type="match status" value="1"/>
</dbReference>
<feature type="region of interest" description="Disordered" evidence="1">
    <location>
        <begin position="230"/>
        <end position="1060"/>
    </location>
</feature>
<feature type="compositionally biased region" description="Pro residues" evidence="1">
    <location>
        <begin position="429"/>
        <end position="441"/>
    </location>
</feature>
<dbReference type="STRING" id="183478.A0A364N9E1"/>
<feature type="region of interest" description="Disordered" evidence="1">
    <location>
        <begin position="1235"/>
        <end position="1261"/>
    </location>
</feature>
<dbReference type="PANTHER" id="PTHR28161">
    <property type="entry name" value="ATP SYNTHASE SUBUNIT F, MITOCHONDRIAL"/>
    <property type="match status" value="1"/>
</dbReference>
<evidence type="ECO:0000313" key="4">
    <source>
        <dbReference type="Proteomes" id="UP000249619"/>
    </source>
</evidence>
<dbReference type="Proteomes" id="UP000249619">
    <property type="component" value="Unassembled WGS sequence"/>
</dbReference>
<feature type="compositionally biased region" description="Basic and acidic residues" evidence="1">
    <location>
        <begin position="1025"/>
        <end position="1059"/>
    </location>
</feature>
<feature type="compositionally biased region" description="Basic and acidic residues" evidence="1">
    <location>
        <begin position="580"/>
        <end position="595"/>
    </location>
</feature>
<feature type="region of interest" description="Disordered" evidence="1">
    <location>
        <begin position="1305"/>
        <end position="1327"/>
    </location>
</feature>
<feature type="compositionally biased region" description="Low complexity" evidence="1">
    <location>
        <begin position="442"/>
        <end position="454"/>
    </location>
</feature>